<sequence length="621" mass="70148">MASIKALEEQHAGVAIDGEEDNVLSYDVVETEEHMMASLWQPRKGVFVKELDPNLYLFQFYHELDIQRVITGSSWTFNRIHFIFERITPWVDPRSIVLHRLDLWVQVFGLKTGFKSMLVLKDIAKFIGTFVETDPKNFQGLWRDYLRVRVKVDITLFTTPLEEIEKPYGEWMYAQPRRRNNMVGSKWLCIEADGADHQFLGGPDAGRILVPNMVTTPLTELVGDDGGNRGVQGNGQSVELNMEGNSPFTSFSNGKSTINIEEFKNTHEHLIGANPKRKRPNDMCVDERSHVAHEDNASGLVQDDNDSMAQSGSKNGLLDLLRRLANEFTLPWCVMGDLNNTLSHEDKLGENPYPEWLLQGFHKAISDCNLINFDLSGYQYTWERGRGTANWIEVRRRNNAIVKLQGPNGAWFDWENGLSDVPVIEEEVQKALFHMHLDKSLGPDGMTLAFYQKNWGVVGVDVINQHPTTMGDLRPIALCNVLYNVISKVVANCLKGVLSTAISNSQIFYKFVRGGREIGPLIPSRGIRQGDPLLPYLFIICAEGLSSLLHRYEMNGSIRGCKVARGAPVVSHMLFVDDSYVYCKATKQEASNVLSLLRVFEGASSQQVVRRLLPWAFLVID</sequence>
<dbReference type="OMA" id="FERITPW"/>
<dbReference type="SUPFAM" id="SSF56219">
    <property type="entry name" value="DNase I-like"/>
    <property type="match status" value="1"/>
</dbReference>
<proteinExistence type="predicted"/>
<dbReference type="Pfam" id="PF14111">
    <property type="entry name" value="DUF4283"/>
    <property type="match status" value="1"/>
</dbReference>
<dbReference type="InterPro" id="IPR052343">
    <property type="entry name" value="Retrotransposon-Effector_Assoc"/>
</dbReference>
<evidence type="ECO:0000313" key="2">
    <source>
        <dbReference type="EnsemblPlants" id="cds.evm.model.05.804"/>
    </source>
</evidence>
<dbReference type="PANTHER" id="PTHR46890:SF48">
    <property type="entry name" value="RNA-DIRECTED DNA POLYMERASE"/>
    <property type="match status" value="1"/>
</dbReference>
<dbReference type="Gramene" id="evm.model.05.804">
    <property type="protein sequence ID" value="cds.evm.model.05.804"/>
    <property type="gene ID" value="evm.TU.05.804"/>
</dbReference>
<organism evidence="2 3">
    <name type="scientific">Cannabis sativa</name>
    <name type="common">Hemp</name>
    <name type="synonym">Marijuana</name>
    <dbReference type="NCBI Taxonomy" id="3483"/>
    <lineage>
        <taxon>Eukaryota</taxon>
        <taxon>Viridiplantae</taxon>
        <taxon>Streptophyta</taxon>
        <taxon>Embryophyta</taxon>
        <taxon>Tracheophyta</taxon>
        <taxon>Spermatophyta</taxon>
        <taxon>Magnoliopsida</taxon>
        <taxon>eudicotyledons</taxon>
        <taxon>Gunneridae</taxon>
        <taxon>Pentapetalae</taxon>
        <taxon>rosids</taxon>
        <taxon>fabids</taxon>
        <taxon>Rosales</taxon>
        <taxon>Cannabaceae</taxon>
        <taxon>Cannabis</taxon>
    </lineage>
</organism>
<dbReference type="EnsemblPlants" id="evm.model.05.804">
    <property type="protein sequence ID" value="cds.evm.model.05.804"/>
    <property type="gene ID" value="evm.TU.05.804"/>
</dbReference>
<feature type="domain" description="DUF4283" evidence="1">
    <location>
        <begin position="34"/>
        <end position="93"/>
    </location>
</feature>
<name>A0A803PRX9_CANSA</name>
<reference evidence="2" key="1">
    <citation type="submission" date="2018-11" db="EMBL/GenBank/DDBJ databases">
        <authorList>
            <person name="Grassa J C."/>
        </authorList>
    </citation>
    <scope>NUCLEOTIDE SEQUENCE [LARGE SCALE GENOMIC DNA]</scope>
</reference>
<reference evidence="2" key="2">
    <citation type="submission" date="2021-03" db="UniProtKB">
        <authorList>
            <consortium name="EnsemblPlants"/>
        </authorList>
    </citation>
    <scope>IDENTIFICATION</scope>
</reference>
<keyword evidence="3" id="KW-1185">Reference proteome</keyword>
<dbReference type="Proteomes" id="UP000596661">
    <property type="component" value="Chromosome 5"/>
</dbReference>
<dbReference type="EMBL" id="UZAU01000459">
    <property type="status" value="NOT_ANNOTATED_CDS"/>
    <property type="molecule type" value="Genomic_DNA"/>
</dbReference>
<dbReference type="AlphaFoldDB" id="A0A803PRX9"/>
<accession>A0A803PRX9</accession>
<protein>
    <recommendedName>
        <fullName evidence="1">DUF4283 domain-containing protein</fullName>
    </recommendedName>
</protein>
<dbReference type="PANTHER" id="PTHR46890">
    <property type="entry name" value="NON-LTR RETROLELEMENT REVERSE TRANSCRIPTASE-LIKE PROTEIN-RELATED"/>
    <property type="match status" value="1"/>
</dbReference>
<dbReference type="InterPro" id="IPR025558">
    <property type="entry name" value="DUF4283"/>
</dbReference>
<dbReference type="InterPro" id="IPR036691">
    <property type="entry name" value="Endo/exonu/phosph_ase_sf"/>
</dbReference>
<evidence type="ECO:0000313" key="3">
    <source>
        <dbReference type="Proteomes" id="UP000596661"/>
    </source>
</evidence>
<evidence type="ECO:0000259" key="1">
    <source>
        <dbReference type="Pfam" id="PF14111"/>
    </source>
</evidence>